<keyword evidence="8" id="KW-0411">Iron-sulfur</keyword>
<evidence type="ECO:0000256" key="5">
    <source>
        <dbReference type="ARBA" id="ARBA00022723"/>
    </source>
</evidence>
<dbReference type="InterPro" id="IPR017941">
    <property type="entry name" value="Rieske_2Fe-2S"/>
</dbReference>
<dbReference type="Pfam" id="PF14955">
    <property type="entry name" value="MRP-S24"/>
    <property type="match status" value="1"/>
</dbReference>
<dbReference type="Gene3D" id="2.102.10.10">
    <property type="entry name" value="Rieske [2Fe-2S] iron-sulphur domain"/>
    <property type="match status" value="1"/>
</dbReference>
<dbReference type="PANTHER" id="PTHR10134">
    <property type="entry name" value="CYTOCHROME B-C1 COMPLEX SUBUNIT RIESKE, MITOCHONDRIAL"/>
    <property type="match status" value="1"/>
</dbReference>
<dbReference type="GO" id="GO:0016020">
    <property type="term" value="C:membrane"/>
    <property type="evidence" value="ECO:0007669"/>
    <property type="project" value="UniProtKB-SubCell"/>
</dbReference>
<dbReference type="Pfam" id="PF00355">
    <property type="entry name" value="Rieske"/>
    <property type="match status" value="1"/>
</dbReference>
<evidence type="ECO:0000313" key="14">
    <source>
        <dbReference type="Proteomes" id="UP000681720"/>
    </source>
</evidence>
<evidence type="ECO:0000256" key="10">
    <source>
        <dbReference type="ARBA" id="ARBA00023157"/>
    </source>
</evidence>
<gene>
    <name evidence="13" type="ORF">GIL414_LOCUS16565</name>
</gene>
<keyword evidence="4" id="KW-0001">2Fe-2S</keyword>
<keyword evidence="3" id="KW-0812">Transmembrane</keyword>
<evidence type="ECO:0000256" key="7">
    <source>
        <dbReference type="ARBA" id="ARBA00023004"/>
    </source>
</evidence>
<dbReference type="PROSITE" id="PS51296">
    <property type="entry name" value="RIESKE"/>
    <property type="match status" value="1"/>
</dbReference>
<proteinExistence type="inferred from homology"/>
<keyword evidence="10" id="KW-1015">Disulfide bond</keyword>
<organism evidence="13 14">
    <name type="scientific">Rotaria magnacalcarata</name>
    <dbReference type="NCBI Taxonomy" id="392030"/>
    <lineage>
        <taxon>Eukaryota</taxon>
        <taxon>Metazoa</taxon>
        <taxon>Spiralia</taxon>
        <taxon>Gnathifera</taxon>
        <taxon>Rotifera</taxon>
        <taxon>Eurotatoria</taxon>
        <taxon>Bdelloidea</taxon>
        <taxon>Philodinida</taxon>
        <taxon>Philodinidae</taxon>
        <taxon>Rotaria</taxon>
    </lineage>
</organism>
<accession>A0A8S2QEX0</accession>
<evidence type="ECO:0000256" key="1">
    <source>
        <dbReference type="ARBA" id="ARBA00004167"/>
    </source>
</evidence>
<dbReference type="FunFam" id="2.102.10.10:FF:000001">
    <property type="entry name" value="Cytochrome b-c1 complex subunit Rieske, mitochondrial"/>
    <property type="match status" value="1"/>
</dbReference>
<evidence type="ECO:0000256" key="8">
    <source>
        <dbReference type="ARBA" id="ARBA00023014"/>
    </source>
</evidence>
<dbReference type="GO" id="GO:0005739">
    <property type="term" value="C:mitochondrion"/>
    <property type="evidence" value="ECO:0007669"/>
    <property type="project" value="InterPro"/>
</dbReference>
<reference evidence="13" key="1">
    <citation type="submission" date="2021-02" db="EMBL/GenBank/DDBJ databases">
        <authorList>
            <person name="Nowell W R."/>
        </authorList>
    </citation>
    <scope>NUCLEOTIDE SEQUENCE</scope>
</reference>
<keyword evidence="5" id="KW-0479">Metal-binding</keyword>
<dbReference type="InterPro" id="IPR005805">
    <property type="entry name" value="Rieske_Fe-S_prot_C"/>
</dbReference>
<dbReference type="PRINTS" id="PR00162">
    <property type="entry name" value="RIESKE"/>
</dbReference>
<dbReference type="CDD" id="cd03470">
    <property type="entry name" value="Rieske_cytochrome_bc1"/>
    <property type="match status" value="1"/>
</dbReference>
<evidence type="ECO:0000256" key="3">
    <source>
        <dbReference type="ARBA" id="ARBA00022692"/>
    </source>
</evidence>
<comment type="similarity">
    <text evidence="2">Belongs to the Rieske iron-sulfur protein family.</text>
</comment>
<evidence type="ECO:0000313" key="13">
    <source>
        <dbReference type="EMBL" id="CAF4090267.1"/>
    </source>
</evidence>
<dbReference type="NCBIfam" id="TIGR01416">
    <property type="entry name" value="Rieske_proteo"/>
    <property type="match status" value="1"/>
</dbReference>
<evidence type="ECO:0000259" key="12">
    <source>
        <dbReference type="PROSITE" id="PS51296"/>
    </source>
</evidence>
<evidence type="ECO:0000256" key="2">
    <source>
        <dbReference type="ARBA" id="ARBA00010651"/>
    </source>
</evidence>
<dbReference type="InterPro" id="IPR036922">
    <property type="entry name" value="Rieske_2Fe-2S_sf"/>
</dbReference>
<comment type="subcellular location">
    <subcellularLocation>
        <location evidence="1">Membrane</location>
        <topology evidence="1">Single-pass membrane protein</topology>
    </subcellularLocation>
</comment>
<keyword evidence="7" id="KW-0408">Iron</keyword>
<dbReference type="AlphaFoldDB" id="A0A8S2QEX0"/>
<keyword evidence="6" id="KW-1133">Transmembrane helix</keyword>
<dbReference type="InterPro" id="IPR026146">
    <property type="entry name" value="Ribosomal_uS3m"/>
</dbReference>
<protein>
    <recommendedName>
        <fullName evidence="12">Rieske domain-containing protein</fullName>
    </recommendedName>
</protein>
<evidence type="ECO:0000256" key="4">
    <source>
        <dbReference type="ARBA" id="ARBA00022714"/>
    </source>
</evidence>
<feature type="domain" description="Rieske" evidence="12">
    <location>
        <begin position="199"/>
        <end position="294"/>
    </location>
</feature>
<dbReference type="InterPro" id="IPR014349">
    <property type="entry name" value="Rieske_Fe-S_prot"/>
</dbReference>
<dbReference type="Proteomes" id="UP000681720">
    <property type="component" value="Unassembled WGS sequence"/>
</dbReference>
<evidence type="ECO:0000256" key="6">
    <source>
        <dbReference type="ARBA" id="ARBA00022989"/>
    </source>
</evidence>
<name>A0A8S2QEX0_9BILA</name>
<dbReference type="EMBL" id="CAJOBJ010007598">
    <property type="protein sequence ID" value="CAF4090267.1"/>
    <property type="molecule type" value="Genomic_DNA"/>
</dbReference>
<dbReference type="GO" id="GO:0046872">
    <property type="term" value="F:metal ion binding"/>
    <property type="evidence" value="ECO:0007669"/>
    <property type="project" value="UniProtKB-KW"/>
</dbReference>
<evidence type="ECO:0000256" key="11">
    <source>
        <dbReference type="ARBA" id="ARBA00034078"/>
    </source>
</evidence>
<keyword evidence="9" id="KW-0472">Membrane</keyword>
<comment type="cofactor">
    <cofactor evidence="11">
        <name>[2Fe-2S] cluster</name>
        <dbReference type="ChEBI" id="CHEBI:190135"/>
    </cofactor>
</comment>
<dbReference type="GO" id="GO:0008121">
    <property type="term" value="F:quinol-cytochrome-c reductase activity"/>
    <property type="evidence" value="ECO:0007669"/>
    <property type="project" value="InterPro"/>
</dbReference>
<sequence>MTTLLKLNILGNLSQQRCYLSTSPILHSWFVKLTNVTQVNTEAAVPKHTRKRNYPLTYEQRQFPKLIGHTKTWNTFNTSNLRDGKRKAEIVSDDLFLRQFIYGTWHSLFVTELIIKRRHNMIILSGLVTRTIHPRRMYFLIGLAITSAYMAKYIVRDIAAYVGPAKDVMSLAKVEIKLDAVPVGKNAVFEWRNKPIFVRHRTAQEIAREQGVNVAQLRDPQNDADRVQKSEWLIVIGICTHLGCIPIANAGEFGGYYCPCHGSHYDASGRIRKGPAPLNLEVPQYVFKDDSTVVIG</sequence>
<evidence type="ECO:0000256" key="9">
    <source>
        <dbReference type="ARBA" id="ARBA00023136"/>
    </source>
</evidence>
<comment type="caution">
    <text evidence="13">The sequence shown here is derived from an EMBL/GenBank/DDBJ whole genome shotgun (WGS) entry which is preliminary data.</text>
</comment>
<dbReference type="InterPro" id="IPR006317">
    <property type="entry name" value="Ubiquinol_cyt_c_Rdtase_Fe-S-su"/>
</dbReference>
<dbReference type="GO" id="GO:0051537">
    <property type="term" value="F:2 iron, 2 sulfur cluster binding"/>
    <property type="evidence" value="ECO:0007669"/>
    <property type="project" value="UniProtKB-KW"/>
</dbReference>
<dbReference type="SUPFAM" id="SSF50022">
    <property type="entry name" value="ISP domain"/>
    <property type="match status" value="1"/>
</dbReference>